<reference evidence="3" key="1">
    <citation type="submission" date="2015-07" db="EMBL/GenBank/DDBJ databases">
        <title>Whole genome sequence of an Ensifer adhaerens strain isolated from a cave pool in the Wind Cave National Park.</title>
        <authorList>
            <person name="Eng W.W.H."/>
            <person name="Gan H.M."/>
            <person name="Barton H.A."/>
            <person name="Savka M.A."/>
        </authorList>
    </citation>
    <scope>NUCLEOTIDE SEQUENCE [LARGE SCALE GENOMIC DNA]</scope>
    <source>
        <strain evidence="3">SD006</strain>
    </source>
</reference>
<dbReference type="RefSeq" id="WP_053247728.1">
    <property type="nucleotide sequence ID" value="NZ_LGAP01000002.1"/>
</dbReference>
<proteinExistence type="predicted"/>
<dbReference type="SUPFAM" id="SSF82866">
    <property type="entry name" value="Multidrug efflux transporter AcrB transmembrane domain"/>
    <property type="match status" value="2"/>
</dbReference>
<dbReference type="PRINTS" id="PR00702">
    <property type="entry name" value="ACRIFLAVINRP"/>
</dbReference>
<feature type="transmembrane region" description="Helical" evidence="1">
    <location>
        <begin position="463"/>
        <end position="490"/>
    </location>
</feature>
<dbReference type="PANTHER" id="PTHR32063">
    <property type="match status" value="1"/>
</dbReference>
<evidence type="ECO:0000256" key="1">
    <source>
        <dbReference type="SAM" id="Phobius"/>
    </source>
</evidence>
<feature type="transmembrane region" description="Helical" evidence="1">
    <location>
        <begin position="386"/>
        <end position="410"/>
    </location>
</feature>
<feature type="transmembrane region" description="Helical" evidence="1">
    <location>
        <begin position="534"/>
        <end position="555"/>
    </location>
</feature>
<keyword evidence="1" id="KW-0472">Membrane</keyword>
<feature type="transmembrane region" description="Helical" evidence="1">
    <location>
        <begin position="912"/>
        <end position="937"/>
    </location>
</feature>
<dbReference type="InterPro" id="IPR027463">
    <property type="entry name" value="AcrB_DN_DC_subdom"/>
</dbReference>
<dbReference type="Gene3D" id="3.30.70.1430">
    <property type="entry name" value="Multidrug efflux transporter AcrB pore domain"/>
    <property type="match status" value="2"/>
</dbReference>
<dbReference type="OrthoDB" id="9759330at2"/>
<feature type="transmembrane region" description="Helical" evidence="1">
    <location>
        <begin position="958"/>
        <end position="977"/>
    </location>
</feature>
<dbReference type="GO" id="GO:0042910">
    <property type="term" value="F:xenobiotic transmembrane transporter activity"/>
    <property type="evidence" value="ECO:0007669"/>
    <property type="project" value="TreeGrafter"/>
</dbReference>
<dbReference type="PATRIC" id="fig|106592.7.peg.2629"/>
<feature type="transmembrane region" description="Helical" evidence="1">
    <location>
        <begin position="360"/>
        <end position="380"/>
    </location>
</feature>
<dbReference type="Gene3D" id="1.20.1640.10">
    <property type="entry name" value="Multidrug efflux transporter AcrB transmembrane domain"/>
    <property type="match status" value="2"/>
</dbReference>
<keyword evidence="1" id="KW-1133">Transmembrane helix</keyword>
<dbReference type="Gene3D" id="3.30.70.1440">
    <property type="entry name" value="Multidrug efflux transporter AcrB pore domain"/>
    <property type="match status" value="1"/>
</dbReference>
<feature type="transmembrane region" description="Helical" evidence="1">
    <location>
        <begin position="431"/>
        <end position="451"/>
    </location>
</feature>
<dbReference type="Pfam" id="PF00873">
    <property type="entry name" value="ACR_tran"/>
    <property type="match status" value="1"/>
</dbReference>
<comment type="caution">
    <text evidence="2">The sequence shown here is derived from an EMBL/GenBank/DDBJ whole genome shotgun (WGS) entry which is preliminary data.</text>
</comment>
<dbReference type="PANTHER" id="PTHR32063:SF77">
    <property type="entry name" value="ACR FAMILY TRANSPORT PROTEIN"/>
    <property type="match status" value="1"/>
</dbReference>
<gene>
    <name evidence="2" type="ORF">AC244_05015</name>
</gene>
<keyword evidence="1" id="KW-0812">Transmembrane</keyword>
<evidence type="ECO:0000313" key="3">
    <source>
        <dbReference type="Proteomes" id="UP000037425"/>
    </source>
</evidence>
<dbReference type="GO" id="GO:0005886">
    <property type="term" value="C:plasma membrane"/>
    <property type="evidence" value="ECO:0007669"/>
    <property type="project" value="TreeGrafter"/>
</dbReference>
<feature type="transmembrane region" description="Helical" evidence="1">
    <location>
        <begin position="860"/>
        <end position="879"/>
    </location>
</feature>
<dbReference type="InterPro" id="IPR001036">
    <property type="entry name" value="Acrflvin-R"/>
</dbReference>
<dbReference type="EMBL" id="LGAP01000002">
    <property type="protein sequence ID" value="KOF20797.1"/>
    <property type="molecule type" value="Genomic_DNA"/>
</dbReference>
<accession>A0A0L8C1G9</accession>
<organism evidence="2 3">
    <name type="scientific">Ensifer adhaerens</name>
    <name type="common">Sinorhizobium morelense</name>
    <dbReference type="NCBI Taxonomy" id="106592"/>
    <lineage>
        <taxon>Bacteria</taxon>
        <taxon>Pseudomonadati</taxon>
        <taxon>Pseudomonadota</taxon>
        <taxon>Alphaproteobacteria</taxon>
        <taxon>Hyphomicrobiales</taxon>
        <taxon>Rhizobiaceae</taxon>
        <taxon>Sinorhizobium/Ensifer group</taxon>
        <taxon>Ensifer</taxon>
    </lineage>
</organism>
<dbReference type="SUPFAM" id="SSF82693">
    <property type="entry name" value="Multidrug efflux transporter AcrB pore domain, PN1, PN2, PC1 and PC2 subdomains"/>
    <property type="match status" value="3"/>
</dbReference>
<dbReference type="SUPFAM" id="SSF82714">
    <property type="entry name" value="Multidrug efflux transporter AcrB TolC docking domain, DN and DC subdomains"/>
    <property type="match status" value="2"/>
</dbReference>
<dbReference type="AlphaFoldDB" id="A0A0L8C1G9"/>
<dbReference type="Gene3D" id="3.30.70.1320">
    <property type="entry name" value="Multidrug efflux transporter AcrB pore domain like"/>
    <property type="match status" value="1"/>
</dbReference>
<sequence>MAINVSKWSIERPAVGIALFLVLTAMGWLSLTSLPVNRFPDMELPVVTVQLHQQAASPSDLETQVARKVEDAFEDIEGLERLDATISDGSVSLTAEFAAYVAPNVALDRIQAAMLAVRVQLPATLDEPSIELSNIRRLAIATYAVRSDQLSLPAISRRVDDRIRPALEKVPGVGRIARVGGSEREIRVWLQRDEMVARGLAPQDVSRALRAVSDNQAAGTVKTAGFDEPVRTMSAPVSIEDLGTFPVRSSIGSSDRLSDIARIEDAWSVPSGFATLDADPIVALSIFAEKRANEVETFERIRDAVQRMDDADTMVQLTLLDENASYTSNNFTSTMRTMAEGALCTVAVIFLFLRDRRSTLIAAIGLPLAVVPTFLAMEALGFSLNLVSLLGLTLAIGLLVDDTIVEIENVSRHREMGKTIWRAVIDATEEIGGSVIAISLTVVAVFLPLALIEGLPGRYFREFGMTVAVATLLSLLVARLITPLLAVTLLKTVPSGKHGEPGNIHRLYSRLLRLSTRRQAIPFRRRGIHLDMTHVTVALGLLSVAIPFLTVLPALPRGFIPTEDGTRLTFAIDMADGASATSMMQKSLEVARSLKSDADVQHIYAYRGGSNIGRSNQQSFIVQLMLTPPGERIRTRQDVAADVARRLASIADIRGSEVGLTGSRQFSLTLLGNEPESLEQVSDSLASAMAQMPAFRTVTSLRPALRPELQLMPDRDLVSELGISLDALSDAVRVATVGDISRELAHIDLQGRRVPVRVQVEAGDGGDISLLESMPLRTADGNVVPLAAVAEIVTGFGPDEITRRDGLRRIDLAADLNGSASSGTALSAVMAWIEKNPLPEGVSLQPTGETLSMQDFFSSFFRAALLGLAAVFAILLVLFGNPFQPLTILLSLPLALSGGILALAITGNGVTMPVLIGALMLMGIVAKNAILIVDLSGRLISEGHAPREAVVSAAEQRARPVVMTTAAMIAGMIPVSLGIGDGGAFRAPMAIVVIGGLLASTALSLLFVPALFLRVHALQVVFARFVGATPRTSATRSRS</sequence>
<feature type="transmembrane region" description="Helical" evidence="1">
    <location>
        <begin position="989"/>
        <end position="1013"/>
    </location>
</feature>
<feature type="transmembrane region" description="Helical" evidence="1">
    <location>
        <begin position="886"/>
        <end position="906"/>
    </location>
</feature>
<dbReference type="Gene3D" id="3.30.2090.10">
    <property type="entry name" value="Multidrug efflux transporter AcrB TolC docking domain, DN and DC subdomains"/>
    <property type="match status" value="2"/>
</dbReference>
<dbReference type="Proteomes" id="UP000037425">
    <property type="component" value="Unassembled WGS sequence"/>
</dbReference>
<protein>
    <submittedName>
        <fullName evidence="2">Multidrug transporter</fullName>
    </submittedName>
</protein>
<feature type="transmembrane region" description="Helical" evidence="1">
    <location>
        <begin position="335"/>
        <end position="353"/>
    </location>
</feature>
<evidence type="ECO:0000313" key="2">
    <source>
        <dbReference type="EMBL" id="KOF20797.1"/>
    </source>
</evidence>
<name>A0A0L8C1G9_ENSAD</name>